<feature type="non-terminal residue" evidence="7">
    <location>
        <position position="1"/>
    </location>
</feature>
<evidence type="ECO:0000256" key="3">
    <source>
        <dbReference type="ARBA" id="ARBA00023125"/>
    </source>
</evidence>
<evidence type="ECO:0000256" key="4">
    <source>
        <dbReference type="ARBA" id="ARBA00023172"/>
    </source>
</evidence>
<dbReference type="NCBIfam" id="NF040570">
    <property type="entry name" value="guided_TnpB"/>
    <property type="match status" value="1"/>
</dbReference>
<comment type="caution">
    <text evidence="7">The sequence shown here is derived from an EMBL/GenBank/DDBJ whole genome shotgun (WGS) entry which is preliminary data.</text>
</comment>
<gene>
    <name evidence="7" type="ORF">K4A83_21300</name>
</gene>
<comment type="similarity">
    <text evidence="1">In the C-terminal section; belongs to the transposase 35 family.</text>
</comment>
<dbReference type="InterPro" id="IPR010095">
    <property type="entry name" value="Cas12f1-like_TNB"/>
</dbReference>
<dbReference type="PROSITE" id="PS00028">
    <property type="entry name" value="ZINC_FINGER_C2H2_1"/>
    <property type="match status" value="1"/>
</dbReference>
<evidence type="ECO:0000259" key="6">
    <source>
        <dbReference type="PROSITE" id="PS00028"/>
    </source>
</evidence>
<accession>A0ABT3LBB8</accession>
<dbReference type="Pfam" id="PF01385">
    <property type="entry name" value="OrfB_IS605"/>
    <property type="match status" value="1"/>
</dbReference>
<dbReference type="InterPro" id="IPR001959">
    <property type="entry name" value="Transposase"/>
</dbReference>
<dbReference type="InterPro" id="IPR013087">
    <property type="entry name" value="Znf_C2H2_type"/>
</dbReference>
<feature type="compositionally biased region" description="Basic residues" evidence="5">
    <location>
        <begin position="38"/>
        <end position="58"/>
    </location>
</feature>
<evidence type="ECO:0000256" key="5">
    <source>
        <dbReference type="SAM" id="MobiDB-lite"/>
    </source>
</evidence>
<dbReference type="Proteomes" id="UP001526426">
    <property type="component" value="Unassembled WGS sequence"/>
</dbReference>
<keyword evidence="4" id="KW-0233">DNA recombination</keyword>
<name>A0ABT3LBB8_9CYAN</name>
<evidence type="ECO:0000313" key="7">
    <source>
        <dbReference type="EMBL" id="MCW6038786.1"/>
    </source>
</evidence>
<feature type="region of interest" description="Disordered" evidence="5">
    <location>
        <begin position="34"/>
        <end position="58"/>
    </location>
</feature>
<organism evidence="7 8">
    <name type="scientific">Spirulina subsalsa FACHB-351</name>
    <dbReference type="NCBI Taxonomy" id="234711"/>
    <lineage>
        <taxon>Bacteria</taxon>
        <taxon>Bacillati</taxon>
        <taxon>Cyanobacteriota</taxon>
        <taxon>Cyanophyceae</taxon>
        <taxon>Spirulinales</taxon>
        <taxon>Spirulinaceae</taxon>
        <taxon>Spirulina</taxon>
    </lineage>
</organism>
<dbReference type="Pfam" id="PF07282">
    <property type="entry name" value="Cas12f1-like_TNB"/>
    <property type="match status" value="1"/>
</dbReference>
<protein>
    <submittedName>
        <fullName evidence="7">Transposase</fullName>
    </submittedName>
</protein>
<sequence>PSQKAVGIDLGIKYFLADSQGNIEANPQFYRKGEKSLKRCNRRKSKKFKKGKPQSRNYQKARNRYARKHLKVSRQREEFVKRVALRLIQSNDLVAYEDLKVKGLVRNRHLAKSISDAGWYLFRRWLEYFGYKYGKVTVAVPPYNTSQNCSNCGQKVQKSLSTRTHICSHCGLIEDRDINAAINILKLALSTVGHTGSKAWGDLPSSLVGAILLGYGESVNQESSCL</sequence>
<feature type="domain" description="C2H2-type" evidence="6">
    <location>
        <begin position="149"/>
        <end position="169"/>
    </location>
</feature>
<evidence type="ECO:0000313" key="8">
    <source>
        <dbReference type="Proteomes" id="UP001526426"/>
    </source>
</evidence>
<reference evidence="7 8" key="1">
    <citation type="submission" date="2021-08" db="EMBL/GenBank/DDBJ databases">
        <title>Draft genome sequence of Spirulina subsalsa with high tolerance to salinity and hype-accumulation of phycocyanin.</title>
        <authorList>
            <person name="Pei H."/>
            <person name="Jiang L."/>
        </authorList>
    </citation>
    <scope>NUCLEOTIDE SEQUENCE [LARGE SCALE GENOMIC DNA]</scope>
    <source>
        <strain evidence="7 8">FACHB-351</strain>
    </source>
</reference>
<keyword evidence="3" id="KW-0238">DNA-binding</keyword>
<keyword evidence="8" id="KW-1185">Reference proteome</keyword>
<evidence type="ECO:0000256" key="2">
    <source>
        <dbReference type="ARBA" id="ARBA00022578"/>
    </source>
</evidence>
<proteinExistence type="inferred from homology"/>
<dbReference type="EMBL" id="JAIHOM010000177">
    <property type="protein sequence ID" value="MCW6038786.1"/>
    <property type="molecule type" value="Genomic_DNA"/>
</dbReference>
<keyword evidence="2" id="KW-0815">Transposition</keyword>
<evidence type="ECO:0000256" key="1">
    <source>
        <dbReference type="ARBA" id="ARBA00008761"/>
    </source>
</evidence>
<dbReference type="RefSeq" id="WP_265266711.1">
    <property type="nucleotide sequence ID" value="NZ_JAIHOM010000177.1"/>
</dbReference>